<comment type="caution">
    <text evidence="3">The sequence shown here is derived from an EMBL/GenBank/DDBJ whole genome shotgun (WGS) entry which is preliminary data.</text>
</comment>
<dbReference type="PANTHER" id="PTHR12874">
    <property type="entry name" value="F-BOX ONLY PROTEIN 48-RELATED"/>
    <property type="match status" value="1"/>
</dbReference>
<dbReference type="GO" id="GO:0016567">
    <property type="term" value="P:protein ubiquitination"/>
    <property type="evidence" value="ECO:0007669"/>
    <property type="project" value="UniProtKB-UniRule"/>
</dbReference>
<comment type="subcellular location">
    <subcellularLocation>
        <location evidence="1">Nucleus</location>
    </subcellularLocation>
</comment>
<keyword evidence="4" id="KW-1185">Reference proteome</keyword>
<protein>
    <recommendedName>
        <fullName evidence="1">F-box protein</fullName>
    </recommendedName>
</protein>
<dbReference type="GO" id="GO:0005737">
    <property type="term" value="C:cytoplasm"/>
    <property type="evidence" value="ECO:0007669"/>
    <property type="project" value="TreeGrafter"/>
</dbReference>
<keyword evidence="1" id="KW-0833">Ubl conjugation pathway</keyword>
<dbReference type="PANTHER" id="PTHR12874:SF28">
    <property type="entry name" value="F-BOX PROTEIN"/>
    <property type="match status" value="1"/>
</dbReference>
<dbReference type="AlphaFoldDB" id="A0AAV8U4Y1"/>
<evidence type="ECO:0000313" key="3">
    <source>
        <dbReference type="EMBL" id="KAJ8773269.1"/>
    </source>
</evidence>
<dbReference type="Pfam" id="PF00646">
    <property type="entry name" value="F-box"/>
    <property type="match status" value="1"/>
</dbReference>
<dbReference type="InterPro" id="IPR036047">
    <property type="entry name" value="F-box-like_dom_sf"/>
</dbReference>
<dbReference type="EMBL" id="JAIWQS010000002">
    <property type="protein sequence ID" value="KAJ8773269.1"/>
    <property type="molecule type" value="Genomic_DNA"/>
</dbReference>
<sequence>MSMGSFSFSDFPEDVQLSILSLLNPSDIAIFACTSKRFVSLCQDETSKLWFALCDRRWGSKTEINRWANGKISYKLMYKILNNWEHLIGFWRRCGHGQQNAVNPPSLIFFEWGSSFLSGSRVSPSHQGTYNVIKTPFLFMTISAEGQIVNYVDPDGQNDGDLIPVNVNFIGDMHFSVEENAYRNLDNDDVINESGPLNGVPETSEMYQFYANRMSPGTADRSFRRQRRGDEGRKRWETEHFLKIVDCSPTPSRPLQGLWKGLCDEMKMEFYLVVYDGIGISCRRVGDLSERLSSFSPVFWTSNHTLIEPPFSREEQNIYDSRIHILPSEIGDDLQWNGSFVDDVVSRIMYINSSYDLVIPGLEDTSANPWRVEGRIWLYKNGTFGFGFLRDNFIVDLKHIARNNCLLDTI</sequence>
<comment type="function">
    <text evidence="1">Acts as a component of a SCF E3 ubiquitin ligase complexes.</text>
</comment>
<organism evidence="3 4">
    <name type="scientific">Erythroxylum novogranatense</name>
    <dbReference type="NCBI Taxonomy" id="1862640"/>
    <lineage>
        <taxon>Eukaryota</taxon>
        <taxon>Viridiplantae</taxon>
        <taxon>Streptophyta</taxon>
        <taxon>Embryophyta</taxon>
        <taxon>Tracheophyta</taxon>
        <taxon>Spermatophyta</taxon>
        <taxon>Magnoliopsida</taxon>
        <taxon>eudicotyledons</taxon>
        <taxon>Gunneridae</taxon>
        <taxon>Pentapetalae</taxon>
        <taxon>rosids</taxon>
        <taxon>fabids</taxon>
        <taxon>Malpighiales</taxon>
        <taxon>Erythroxylaceae</taxon>
        <taxon>Erythroxylum</taxon>
    </lineage>
</organism>
<dbReference type="GO" id="GO:0009740">
    <property type="term" value="P:gibberellic acid mediated signaling pathway"/>
    <property type="evidence" value="ECO:0007669"/>
    <property type="project" value="TreeGrafter"/>
</dbReference>
<gene>
    <name evidence="3" type="ORF">K2173_028446</name>
</gene>
<dbReference type="Proteomes" id="UP001159364">
    <property type="component" value="Linkage Group LG02"/>
</dbReference>
<evidence type="ECO:0000313" key="4">
    <source>
        <dbReference type="Proteomes" id="UP001159364"/>
    </source>
</evidence>
<evidence type="ECO:0000259" key="2">
    <source>
        <dbReference type="PROSITE" id="PS50181"/>
    </source>
</evidence>
<dbReference type="SMART" id="SM00256">
    <property type="entry name" value="FBOX"/>
    <property type="match status" value="1"/>
</dbReference>
<reference evidence="3 4" key="1">
    <citation type="submission" date="2021-09" db="EMBL/GenBank/DDBJ databases">
        <title>Genomic insights and catalytic innovation underlie evolution of tropane alkaloids biosynthesis.</title>
        <authorList>
            <person name="Wang Y.-J."/>
            <person name="Tian T."/>
            <person name="Huang J.-P."/>
            <person name="Huang S.-X."/>
        </authorList>
    </citation>
    <scope>NUCLEOTIDE SEQUENCE [LARGE SCALE GENOMIC DNA]</scope>
    <source>
        <strain evidence="3">KIB-2018</strain>
        <tissue evidence="3">Leaf</tissue>
    </source>
</reference>
<dbReference type="InterPro" id="IPR001810">
    <property type="entry name" value="F-box_dom"/>
</dbReference>
<comment type="pathway">
    <text evidence="1">Protein modification; protein ubiquitination.</text>
</comment>
<proteinExistence type="predicted"/>
<dbReference type="GO" id="GO:0005634">
    <property type="term" value="C:nucleus"/>
    <property type="evidence" value="ECO:0007669"/>
    <property type="project" value="UniProtKB-SubCell"/>
</dbReference>
<dbReference type="PROSITE" id="PS50181">
    <property type="entry name" value="FBOX"/>
    <property type="match status" value="1"/>
</dbReference>
<accession>A0AAV8U4Y1</accession>
<keyword evidence="1" id="KW-0539">Nucleus</keyword>
<dbReference type="GO" id="GO:0031146">
    <property type="term" value="P:SCF-dependent proteasomal ubiquitin-dependent protein catabolic process"/>
    <property type="evidence" value="ECO:0007669"/>
    <property type="project" value="UniProtKB-UniRule"/>
</dbReference>
<dbReference type="GO" id="GO:0019005">
    <property type="term" value="C:SCF ubiquitin ligase complex"/>
    <property type="evidence" value="ECO:0007669"/>
    <property type="project" value="UniProtKB-UniRule"/>
</dbReference>
<name>A0AAV8U4Y1_9ROSI</name>
<evidence type="ECO:0000256" key="1">
    <source>
        <dbReference type="RuleBase" id="RU369085"/>
    </source>
</evidence>
<dbReference type="SUPFAM" id="SSF81383">
    <property type="entry name" value="F-box domain"/>
    <property type="match status" value="1"/>
</dbReference>
<comment type="subunit">
    <text evidence="1">Component of the SCF-type E3 ligase complex.</text>
</comment>
<feature type="domain" description="F-box" evidence="2">
    <location>
        <begin position="5"/>
        <end position="53"/>
    </location>
</feature>
<dbReference type="Gene3D" id="1.20.1280.50">
    <property type="match status" value="1"/>
</dbReference>